<protein>
    <submittedName>
        <fullName evidence="1">Uncharacterized protein</fullName>
    </submittedName>
</protein>
<organism evidence="1 2">
    <name type="scientific">Uncinula necator</name>
    <name type="common">Grape powdery mildew</name>
    <dbReference type="NCBI Taxonomy" id="52586"/>
    <lineage>
        <taxon>Eukaryota</taxon>
        <taxon>Fungi</taxon>
        <taxon>Dikarya</taxon>
        <taxon>Ascomycota</taxon>
        <taxon>Pezizomycotina</taxon>
        <taxon>Leotiomycetes</taxon>
        <taxon>Erysiphales</taxon>
        <taxon>Erysiphaceae</taxon>
        <taxon>Erysiphe</taxon>
    </lineage>
</organism>
<dbReference type="EMBL" id="JNVN01001678">
    <property type="protein sequence ID" value="KHJ33003.1"/>
    <property type="molecule type" value="Genomic_DNA"/>
</dbReference>
<dbReference type="Proteomes" id="UP000030854">
    <property type="component" value="Unassembled WGS sequence"/>
</dbReference>
<evidence type="ECO:0000313" key="2">
    <source>
        <dbReference type="Proteomes" id="UP000030854"/>
    </source>
</evidence>
<gene>
    <name evidence="1" type="ORF">EV44_g3788</name>
</gene>
<sequence>MVVKAVNDTPGTDSLVPTPLVLGAYPRMTKLDPPAPDMVSRAKAVQKAMEEVTKLRLNRQIVQALREYNDPLIDAVRNLPVNAQVWVKPEKDGWTGPWTFYE</sequence>
<comment type="caution">
    <text evidence="1">The sequence shown here is derived from an EMBL/GenBank/DDBJ whole genome shotgun (WGS) entry which is preliminary data.</text>
</comment>
<evidence type="ECO:0000313" key="1">
    <source>
        <dbReference type="EMBL" id="KHJ33003.1"/>
    </source>
</evidence>
<proteinExistence type="predicted"/>
<name>A0A0B1P3Z4_UNCNE</name>
<dbReference type="STRING" id="52586.A0A0B1P3Z4"/>
<dbReference type="AlphaFoldDB" id="A0A0B1P3Z4"/>
<reference evidence="1 2" key="1">
    <citation type="journal article" date="2014" name="BMC Genomics">
        <title>Adaptive genomic structural variation in the grape powdery mildew pathogen, Erysiphe necator.</title>
        <authorList>
            <person name="Jones L."/>
            <person name="Riaz S."/>
            <person name="Morales-Cruz A."/>
            <person name="Amrine K.C."/>
            <person name="McGuire B."/>
            <person name="Gubler W.D."/>
            <person name="Walker M.A."/>
            <person name="Cantu D."/>
        </authorList>
    </citation>
    <scope>NUCLEOTIDE SEQUENCE [LARGE SCALE GENOMIC DNA]</scope>
    <source>
        <strain evidence="2">c</strain>
    </source>
</reference>
<keyword evidence="2" id="KW-1185">Reference proteome</keyword>
<dbReference type="HOGENOM" id="CLU_2279527_0_0_1"/>
<accession>A0A0B1P3Z4</accession>